<organism evidence="2 3">
    <name type="scientific">Orchesella cincta</name>
    <name type="common">Springtail</name>
    <name type="synonym">Podura cincta</name>
    <dbReference type="NCBI Taxonomy" id="48709"/>
    <lineage>
        <taxon>Eukaryota</taxon>
        <taxon>Metazoa</taxon>
        <taxon>Ecdysozoa</taxon>
        <taxon>Arthropoda</taxon>
        <taxon>Hexapoda</taxon>
        <taxon>Collembola</taxon>
        <taxon>Entomobryomorpha</taxon>
        <taxon>Entomobryoidea</taxon>
        <taxon>Orchesellidae</taxon>
        <taxon>Orchesellinae</taxon>
        <taxon>Orchesella</taxon>
    </lineage>
</organism>
<evidence type="ECO:0000256" key="1">
    <source>
        <dbReference type="ARBA" id="ARBA00023033"/>
    </source>
</evidence>
<keyword evidence="1" id="KW-0560">Oxidoreductase</keyword>
<dbReference type="GO" id="GO:0005506">
    <property type="term" value="F:iron ion binding"/>
    <property type="evidence" value="ECO:0007669"/>
    <property type="project" value="InterPro"/>
</dbReference>
<dbReference type="GO" id="GO:0016705">
    <property type="term" value="F:oxidoreductase activity, acting on paired donors, with incorporation or reduction of molecular oxygen"/>
    <property type="evidence" value="ECO:0007669"/>
    <property type="project" value="InterPro"/>
</dbReference>
<dbReference type="InterPro" id="IPR036396">
    <property type="entry name" value="Cyt_P450_sf"/>
</dbReference>
<protein>
    <submittedName>
        <fullName evidence="2">Uncharacterized protein</fullName>
    </submittedName>
</protein>
<name>A0A1D2NCU0_ORCCI</name>
<keyword evidence="1" id="KW-0503">Monooxygenase</keyword>
<sequence length="84" mass="9754">MREFYGWTREMVKKFGPVFRVWNFGRPIIFIASSDLAIKLQKEGVVDDKCQDLKDFAVAINGIGLTALSRNLKINIKYYRINPE</sequence>
<dbReference type="EMBL" id="LJIJ01000087">
    <property type="protein sequence ID" value="ODN03077.1"/>
    <property type="molecule type" value="Genomic_DNA"/>
</dbReference>
<dbReference type="GO" id="GO:0020037">
    <property type="term" value="F:heme binding"/>
    <property type="evidence" value="ECO:0007669"/>
    <property type="project" value="InterPro"/>
</dbReference>
<dbReference type="SUPFAM" id="SSF48264">
    <property type="entry name" value="Cytochrome P450"/>
    <property type="match status" value="1"/>
</dbReference>
<dbReference type="Proteomes" id="UP000094527">
    <property type="component" value="Unassembled WGS sequence"/>
</dbReference>
<dbReference type="AlphaFoldDB" id="A0A1D2NCU0"/>
<gene>
    <name evidence="2" type="ORF">Ocin01_03600</name>
</gene>
<accession>A0A1D2NCU0</accession>
<comment type="caution">
    <text evidence="2">The sequence shown here is derived from an EMBL/GenBank/DDBJ whole genome shotgun (WGS) entry which is preliminary data.</text>
</comment>
<dbReference type="GO" id="GO:0004497">
    <property type="term" value="F:monooxygenase activity"/>
    <property type="evidence" value="ECO:0007669"/>
    <property type="project" value="UniProtKB-KW"/>
</dbReference>
<proteinExistence type="predicted"/>
<keyword evidence="3" id="KW-1185">Reference proteome</keyword>
<evidence type="ECO:0000313" key="2">
    <source>
        <dbReference type="EMBL" id="ODN03077.1"/>
    </source>
</evidence>
<evidence type="ECO:0000313" key="3">
    <source>
        <dbReference type="Proteomes" id="UP000094527"/>
    </source>
</evidence>
<reference evidence="2 3" key="1">
    <citation type="journal article" date="2016" name="Genome Biol. Evol.">
        <title>Gene Family Evolution Reflects Adaptation to Soil Environmental Stressors in the Genome of the Collembolan Orchesella cincta.</title>
        <authorList>
            <person name="Faddeeva-Vakhrusheva A."/>
            <person name="Derks M.F."/>
            <person name="Anvar S.Y."/>
            <person name="Agamennone V."/>
            <person name="Suring W."/>
            <person name="Smit S."/>
            <person name="van Straalen N.M."/>
            <person name="Roelofs D."/>
        </authorList>
    </citation>
    <scope>NUCLEOTIDE SEQUENCE [LARGE SCALE GENOMIC DNA]</scope>
    <source>
        <tissue evidence="2">Mixed pool</tissue>
    </source>
</reference>